<dbReference type="SUPFAM" id="SSF56024">
    <property type="entry name" value="Phospholipase D/nuclease"/>
    <property type="match status" value="2"/>
</dbReference>
<dbReference type="GO" id="GO:0009395">
    <property type="term" value="P:phospholipid catabolic process"/>
    <property type="evidence" value="ECO:0007669"/>
    <property type="project" value="TreeGrafter"/>
</dbReference>
<dbReference type="InterPro" id="IPR025202">
    <property type="entry name" value="PLD-like_dom"/>
</dbReference>
<gene>
    <name evidence="6" type="ORF">GM668_02710</name>
</gene>
<reference evidence="6 7" key="1">
    <citation type="submission" date="2019-11" db="EMBL/GenBank/DDBJ databases">
        <title>Type strains purchased from KCTC, JCM and DSMZ.</title>
        <authorList>
            <person name="Lu H."/>
        </authorList>
    </citation>
    <scope>NUCLEOTIDE SEQUENCE [LARGE SCALE GENOMIC DNA]</scope>
    <source>
        <strain evidence="6 7">KCTC 42409</strain>
    </source>
</reference>
<dbReference type="Pfam" id="PF13091">
    <property type="entry name" value="PLDc_2"/>
    <property type="match status" value="1"/>
</dbReference>
<evidence type="ECO:0000256" key="2">
    <source>
        <dbReference type="ARBA" id="ARBA00022737"/>
    </source>
</evidence>
<keyword evidence="4" id="KW-0443">Lipid metabolism</keyword>
<keyword evidence="3" id="KW-0378">Hydrolase</keyword>
<sequence length="559" mass="64909">MVLTRSEVGDGVRFGDLLIELATRKNNPVFIRLLIWHDDAASEFLMKNMPGYYGQSLSDMMSMSNGYYNKEHQKYNCEWFAKVISREFPKIHLATRLIASLTAIRSIKDEKVPENLSANVAKKYAAHHQKSIIIDYERKSRAIGYVMGHNCVTDFWDTANHIFQDPRRERFYKEPEQNSICNEESLRAKIMEQFFPEDEMRRRQKELNDFILRNTVVAKPYQDISCRISGSLLHDLNHNFCQAWKDSHRAGDLWERAVHVAFTPLRPITDAVDEKLHQSGKNYLEESRKNIRPEDLSHPSYPHSAQLLRTQPQYEEKTIKECYANLTRLMHNYMFIQNQYIQYEPWAELLMASIERKRKAGYLEPIYIFVITSTPERPGMDLPTYDVAKVIGYSEAMKVEHEETVKEVKKKKLDMPLDPVALSKNGINVLMGSMWTCSRDKKWLEPEDYEEIYIHAKVAIVDDVAFTIGSANLNVRSMAMDSELNLISQAADVAYDLRRKLFDQCLKVTSNAPYVGMRETYGEWMSEMKRNFSRMRAGGKLVGGLVSFYVDRKPADPVV</sequence>
<dbReference type="GO" id="GO:0004630">
    <property type="term" value="F:phospholipase D activity"/>
    <property type="evidence" value="ECO:0007669"/>
    <property type="project" value="UniProtKB-EC"/>
</dbReference>
<evidence type="ECO:0000259" key="5">
    <source>
        <dbReference type="PROSITE" id="PS50035"/>
    </source>
</evidence>
<dbReference type="Gene3D" id="3.30.870.10">
    <property type="entry name" value="Endonuclease Chain A"/>
    <property type="match status" value="2"/>
</dbReference>
<keyword evidence="2" id="KW-0677">Repeat</keyword>
<proteinExistence type="predicted"/>
<dbReference type="PROSITE" id="PS50035">
    <property type="entry name" value="PLD"/>
    <property type="match status" value="1"/>
</dbReference>
<organism evidence="6 7">
    <name type="scientific">Pseudoduganella ginsengisoli</name>
    <dbReference type="NCBI Taxonomy" id="1462440"/>
    <lineage>
        <taxon>Bacteria</taxon>
        <taxon>Pseudomonadati</taxon>
        <taxon>Pseudomonadota</taxon>
        <taxon>Betaproteobacteria</taxon>
        <taxon>Burkholderiales</taxon>
        <taxon>Oxalobacteraceae</taxon>
        <taxon>Telluria group</taxon>
        <taxon>Pseudoduganella</taxon>
    </lineage>
</organism>
<evidence type="ECO:0000313" key="6">
    <source>
        <dbReference type="EMBL" id="MTW00992.1"/>
    </source>
</evidence>
<dbReference type="Proteomes" id="UP000484015">
    <property type="component" value="Unassembled WGS sequence"/>
</dbReference>
<dbReference type="PANTHER" id="PTHR18896:SF76">
    <property type="entry name" value="PHOSPHOLIPASE"/>
    <property type="match status" value="1"/>
</dbReference>
<dbReference type="OrthoDB" id="8828485at2"/>
<name>A0A6L6PWG2_9BURK</name>
<accession>A0A6L6PWG2</accession>
<protein>
    <submittedName>
        <fullName evidence="6">Phospholipase</fullName>
    </submittedName>
</protein>
<keyword evidence="7" id="KW-1185">Reference proteome</keyword>
<dbReference type="SMART" id="SM00155">
    <property type="entry name" value="PLDc"/>
    <property type="match status" value="2"/>
</dbReference>
<evidence type="ECO:0000256" key="1">
    <source>
        <dbReference type="ARBA" id="ARBA00000798"/>
    </source>
</evidence>
<dbReference type="PANTHER" id="PTHR18896">
    <property type="entry name" value="PHOSPHOLIPASE D"/>
    <property type="match status" value="1"/>
</dbReference>
<comment type="caution">
    <text evidence="6">The sequence shown here is derived from an EMBL/GenBank/DDBJ whole genome shotgun (WGS) entry which is preliminary data.</text>
</comment>
<evidence type="ECO:0000256" key="3">
    <source>
        <dbReference type="ARBA" id="ARBA00022801"/>
    </source>
</evidence>
<dbReference type="InterPro" id="IPR001736">
    <property type="entry name" value="PLipase_D/transphosphatidylase"/>
</dbReference>
<evidence type="ECO:0000313" key="7">
    <source>
        <dbReference type="Proteomes" id="UP000484015"/>
    </source>
</evidence>
<feature type="domain" description="PLD phosphodiesterase" evidence="5">
    <location>
        <begin position="450"/>
        <end position="477"/>
    </location>
</feature>
<comment type="catalytic activity">
    <reaction evidence="1">
        <text>a 1,2-diacyl-sn-glycero-3-phosphocholine + H2O = a 1,2-diacyl-sn-glycero-3-phosphate + choline + H(+)</text>
        <dbReference type="Rhea" id="RHEA:14445"/>
        <dbReference type="ChEBI" id="CHEBI:15354"/>
        <dbReference type="ChEBI" id="CHEBI:15377"/>
        <dbReference type="ChEBI" id="CHEBI:15378"/>
        <dbReference type="ChEBI" id="CHEBI:57643"/>
        <dbReference type="ChEBI" id="CHEBI:58608"/>
        <dbReference type="EC" id="3.1.4.4"/>
    </reaction>
</comment>
<dbReference type="AlphaFoldDB" id="A0A6L6PWG2"/>
<dbReference type="InterPro" id="IPR015679">
    <property type="entry name" value="PLipase_D_fam"/>
</dbReference>
<evidence type="ECO:0000256" key="4">
    <source>
        <dbReference type="ARBA" id="ARBA00023098"/>
    </source>
</evidence>
<dbReference type="EMBL" id="WNLA01000001">
    <property type="protein sequence ID" value="MTW00992.1"/>
    <property type="molecule type" value="Genomic_DNA"/>
</dbReference>